<dbReference type="InterPro" id="IPR025269">
    <property type="entry name" value="SAM-like_dom"/>
</dbReference>
<dbReference type="GO" id="GO:0006310">
    <property type="term" value="P:DNA recombination"/>
    <property type="evidence" value="ECO:0007669"/>
    <property type="project" value="UniProtKB-KW"/>
</dbReference>
<dbReference type="AlphaFoldDB" id="A0A174RK25"/>
<dbReference type="SUPFAM" id="SSF56349">
    <property type="entry name" value="DNA breaking-rejoining enzymes"/>
    <property type="match status" value="1"/>
</dbReference>
<accession>A0A174RK25</accession>
<protein>
    <submittedName>
        <fullName evidence="5">Integrase</fullName>
    </submittedName>
</protein>
<evidence type="ECO:0000256" key="3">
    <source>
        <dbReference type="ARBA" id="ARBA00023125"/>
    </source>
</evidence>
<keyword evidence="3" id="KW-0238">DNA-binding</keyword>
<keyword evidence="2" id="KW-0229">DNA integration</keyword>
<evidence type="ECO:0000256" key="4">
    <source>
        <dbReference type="ARBA" id="ARBA00023172"/>
    </source>
</evidence>
<evidence type="ECO:0000256" key="2">
    <source>
        <dbReference type="ARBA" id="ARBA00022908"/>
    </source>
</evidence>
<sequence>MAVSFFIRNKKAKIATLFARIRSKAKDIDIKASTLLEVDVLAWEKSQESAIKRKNYRNDKNNKDFFDKLDLIEKTLNNILDSDTNVTNELVNKRIYEIVYAEQIAAEKERAEAEAKALEEEQATNFNDFIAQFIHECETGKRKKKGGTTNISPGTIKSYKGFQSQFKAYQETRLKVIDFEDLTIEFYNDFRSFLTDKEYSPNTIARMVKICKTICYAAEQLKLMDAANVRFGFDVIYKDVDNVYLTEERIQELYEYDLSNRPAWEKIKDVFVVGCLTGQRVSDYKRINSKMIVTLTDGNKYIKLKQEKTGNIVYIPLDYRVAAILDKYNGTLPKVYDQKINDHIKEIGEALGWTEIVELDEQRGAMEYTAKKRFCDLLKTHTCRRSLATNMYKAGASLSSIMAITGHSSEQQLKTYLKLDESEKSMIAAKENYFTKLRIAK</sequence>
<evidence type="ECO:0000313" key="5">
    <source>
        <dbReference type="EMBL" id="CUP85853.1"/>
    </source>
</evidence>
<dbReference type="InterPro" id="IPR044068">
    <property type="entry name" value="CB"/>
</dbReference>
<dbReference type="Gene3D" id="1.10.443.10">
    <property type="entry name" value="Intergrase catalytic core"/>
    <property type="match status" value="1"/>
</dbReference>
<dbReference type="GO" id="GO:0003677">
    <property type="term" value="F:DNA binding"/>
    <property type="evidence" value="ECO:0007669"/>
    <property type="project" value="UniProtKB-UniRule"/>
</dbReference>
<dbReference type="InterPro" id="IPR011010">
    <property type="entry name" value="DNA_brk_join_enz"/>
</dbReference>
<dbReference type="Proteomes" id="UP000095725">
    <property type="component" value="Unassembled WGS sequence"/>
</dbReference>
<dbReference type="PROSITE" id="PS51900">
    <property type="entry name" value="CB"/>
    <property type="match status" value="1"/>
</dbReference>
<dbReference type="Pfam" id="PF00589">
    <property type="entry name" value="Phage_integrase"/>
    <property type="match status" value="1"/>
</dbReference>
<name>A0A174RK25_9BACE</name>
<organism evidence="5 6">
    <name type="scientific">Bacteroides caccae</name>
    <dbReference type="NCBI Taxonomy" id="47678"/>
    <lineage>
        <taxon>Bacteria</taxon>
        <taxon>Pseudomonadati</taxon>
        <taxon>Bacteroidota</taxon>
        <taxon>Bacteroidia</taxon>
        <taxon>Bacteroidales</taxon>
        <taxon>Bacteroidaceae</taxon>
        <taxon>Bacteroides</taxon>
    </lineage>
</organism>
<dbReference type="RefSeq" id="WP_055256059.1">
    <property type="nucleotide sequence ID" value="NZ_CP081920.1"/>
</dbReference>
<dbReference type="Pfam" id="PF13102">
    <property type="entry name" value="Phage_int_SAM_5"/>
    <property type="match status" value="1"/>
</dbReference>
<dbReference type="PANTHER" id="PTHR30349:SF64">
    <property type="entry name" value="PROPHAGE INTEGRASE INTD-RELATED"/>
    <property type="match status" value="1"/>
</dbReference>
<dbReference type="Gene3D" id="1.10.150.130">
    <property type="match status" value="1"/>
</dbReference>
<keyword evidence="4" id="KW-0233">DNA recombination</keyword>
<gene>
    <name evidence="5" type="ORF">ERS852558_01179</name>
</gene>
<evidence type="ECO:0000313" key="6">
    <source>
        <dbReference type="Proteomes" id="UP000095725"/>
    </source>
</evidence>
<dbReference type="EMBL" id="CZBL01000003">
    <property type="protein sequence ID" value="CUP85853.1"/>
    <property type="molecule type" value="Genomic_DNA"/>
</dbReference>
<dbReference type="InterPro" id="IPR002104">
    <property type="entry name" value="Integrase_catalytic"/>
</dbReference>
<dbReference type="PROSITE" id="PS51898">
    <property type="entry name" value="TYR_RECOMBINASE"/>
    <property type="match status" value="1"/>
</dbReference>
<proteinExistence type="inferred from homology"/>
<dbReference type="InterPro" id="IPR050090">
    <property type="entry name" value="Tyrosine_recombinase_XerCD"/>
</dbReference>
<evidence type="ECO:0000256" key="1">
    <source>
        <dbReference type="ARBA" id="ARBA00008857"/>
    </source>
</evidence>
<dbReference type="InterPro" id="IPR010998">
    <property type="entry name" value="Integrase_recombinase_N"/>
</dbReference>
<reference evidence="5 6" key="1">
    <citation type="submission" date="2015-09" db="EMBL/GenBank/DDBJ databases">
        <authorList>
            <consortium name="Pathogen Informatics"/>
        </authorList>
    </citation>
    <scope>NUCLEOTIDE SEQUENCE [LARGE SCALE GENOMIC DNA]</scope>
    <source>
        <strain evidence="5 6">2789STDY5834946</strain>
    </source>
</reference>
<dbReference type="PANTHER" id="PTHR30349">
    <property type="entry name" value="PHAGE INTEGRASE-RELATED"/>
    <property type="match status" value="1"/>
</dbReference>
<comment type="similarity">
    <text evidence="1">Belongs to the 'phage' integrase family.</text>
</comment>
<dbReference type="InterPro" id="IPR013762">
    <property type="entry name" value="Integrase-like_cat_sf"/>
</dbReference>
<dbReference type="GO" id="GO:0015074">
    <property type="term" value="P:DNA integration"/>
    <property type="evidence" value="ECO:0007669"/>
    <property type="project" value="UniProtKB-KW"/>
</dbReference>